<evidence type="ECO:0000313" key="2">
    <source>
        <dbReference type="EMBL" id="EPY34221.1"/>
    </source>
</evidence>
<dbReference type="Gene3D" id="3.30.760.10">
    <property type="entry name" value="RNA Cap, Translation Initiation Factor Eif4e"/>
    <property type="match status" value="1"/>
</dbReference>
<name>S9W4D2_9TRYP</name>
<gene>
    <name evidence="2" type="ORF">STCU_01750</name>
</gene>
<evidence type="ECO:0000313" key="3">
    <source>
        <dbReference type="Proteomes" id="UP000015354"/>
    </source>
</evidence>
<dbReference type="PANTHER" id="PTHR11960">
    <property type="entry name" value="EUKARYOTIC TRANSLATION INITIATION FACTOR 4E RELATED"/>
    <property type="match status" value="1"/>
</dbReference>
<protein>
    <submittedName>
        <fullName evidence="2">Translation initiation factor 4E</fullName>
    </submittedName>
</protein>
<evidence type="ECO:0000256" key="1">
    <source>
        <dbReference type="RuleBase" id="RU004374"/>
    </source>
</evidence>
<reference evidence="2 3" key="1">
    <citation type="journal article" date="2013" name="PLoS ONE">
        <title>Predicting the Proteins of Angomonas deanei, Strigomonas culicis and Their Respective Endosymbionts Reveals New Aspects of the Trypanosomatidae Family.</title>
        <authorList>
            <person name="Motta M.C."/>
            <person name="Martins A.C."/>
            <person name="de Souza S.S."/>
            <person name="Catta-Preta C.M."/>
            <person name="Silva R."/>
            <person name="Klein C.C."/>
            <person name="de Almeida L.G."/>
            <person name="de Lima Cunha O."/>
            <person name="Ciapina L.P."/>
            <person name="Brocchi M."/>
            <person name="Colabardini A.C."/>
            <person name="de Araujo Lima B."/>
            <person name="Machado C.R."/>
            <person name="de Almeida Soares C.M."/>
            <person name="Probst C.M."/>
            <person name="de Menezes C.B."/>
            <person name="Thompson C.E."/>
            <person name="Bartholomeu D.C."/>
            <person name="Gradia D.F."/>
            <person name="Pavoni D.P."/>
            <person name="Grisard E.C."/>
            <person name="Fantinatti-Garboggini F."/>
            <person name="Marchini F.K."/>
            <person name="Rodrigues-Luiz G.F."/>
            <person name="Wagner G."/>
            <person name="Goldman G.H."/>
            <person name="Fietto J.L."/>
            <person name="Elias M.C."/>
            <person name="Goldman M.H."/>
            <person name="Sagot M.F."/>
            <person name="Pereira M."/>
            <person name="Stoco P.H."/>
            <person name="de Mendonca-Neto R.P."/>
            <person name="Teixeira S.M."/>
            <person name="Maciel T.E."/>
            <person name="de Oliveira Mendes T.A."/>
            <person name="Urmenyi T.P."/>
            <person name="de Souza W."/>
            <person name="Schenkman S."/>
            <person name="de Vasconcelos A.T."/>
        </authorList>
    </citation>
    <scope>NUCLEOTIDE SEQUENCE [LARGE SCALE GENOMIC DNA]</scope>
</reference>
<dbReference type="SUPFAM" id="SSF55418">
    <property type="entry name" value="eIF4e-like"/>
    <property type="match status" value="1"/>
</dbReference>
<dbReference type="GO" id="GO:0003743">
    <property type="term" value="F:translation initiation factor activity"/>
    <property type="evidence" value="ECO:0007669"/>
    <property type="project" value="UniProtKB-KW"/>
</dbReference>
<dbReference type="PANTHER" id="PTHR11960:SF18">
    <property type="entry name" value="EUKARYOTIC TRANSLATION INITIATION FACTOR 4E HOMOLOGOUS PROTEIN, ISOFORM B"/>
    <property type="match status" value="1"/>
</dbReference>
<keyword evidence="3" id="KW-1185">Reference proteome</keyword>
<keyword evidence="1" id="KW-0648">Protein biosynthesis</keyword>
<comment type="caution">
    <text evidence="2">The sequence shown here is derived from an EMBL/GenBank/DDBJ whole genome shotgun (WGS) entry which is preliminary data.</text>
</comment>
<accession>S9W4D2</accession>
<dbReference type="EMBL" id="ATMH01001750">
    <property type="protein sequence ID" value="EPY34221.1"/>
    <property type="molecule type" value="Genomic_DNA"/>
</dbReference>
<dbReference type="InterPro" id="IPR001040">
    <property type="entry name" value="TIF_eIF_4E"/>
</dbReference>
<dbReference type="InterPro" id="IPR023398">
    <property type="entry name" value="TIF_eIF4e-like"/>
</dbReference>
<dbReference type="Proteomes" id="UP000015354">
    <property type="component" value="Unassembled WGS sequence"/>
</dbReference>
<dbReference type="AlphaFoldDB" id="S9W4D2"/>
<dbReference type="GO" id="GO:0000340">
    <property type="term" value="F:RNA 7-methylguanosine cap binding"/>
    <property type="evidence" value="ECO:0007669"/>
    <property type="project" value="TreeGrafter"/>
</dbReference>
<proteinExistence type="inferred from homology"/>
<dbReference type="OrthoDB" id="590761at2759"/>
<organism evidence="2 3">
    <name type="scientific">Strigomonas culicis</name>
    <dbReference type="NCBI Taxonomy" id="28005"/>
    <lineage>
        <taxon>Eukaryota</taxon>
        <taxon>Discoba</taxon>
        <taxon>Euglenozoa</taxon>
        <taxon>Kinetoplastea</taxon>
        <taxon>Metakinetoplastina</taxon>
        <taxon>Trypanosomatida</taxon>
        <taxon>Trypanosomatidae</taxon>
        <taxon>Strigomonadinae</taxon>
        <taxon>Strigomonas</taxon>
    </lineage>
</organism>
<keyword evidence="1" id="KW-0694">RNA-binding</keyword>
<comment type="similarity">
    <text evidence="1">Belongs to the eukaryotic initiation factor 4E family.</text>
</comment>
<dbReference type="GO" id="GO:0016281">
    <property type="term" value="C:eukaryotic translation initiation factor 4F complex"/>
    <property type="evidence" value="ECO:0007669"/>
    <property type="project" value="TreeGrafter"/>
</dbReference>
<sequence>MPLRMSPAISPAVQLNADADAFVPGRGAMGSLEELPSSTAEMERPTPAAVKAAPYRPTSYMPSQQQRATASPLITHVTIGNLTDEEIRAISQRSKLSLAAATYSSKRTLTRLMIMSPITLMPAAHPRPGAELDDDDDAERNLAMMLDDLWCLFYLPQVGESIQEDTYNPTLVFRIDSVPTFWKVANNIPQPTQLPQCTLYLFRDGIDPRWEDPANLSGGIVKVKINHSHATVFNDYSADPNAADSQETINEAWELLLCRTIGDSWSSSVRGLVNGIALKVRGRAYVLEVWVTRQTQELMRDLAELWQGVLGDAFVTAYYPHAALQERSHQAATALAAKKAQQHYPKRKAFNK</sequence>
<keyword evidence="1 2" id="KW-0396">Initiation factor</keyword>
<dbReference type="Pfam" id="PF01652">
    <property type="entry name" value="IF4E"/>
    <property type="match status" value="1"/>
</dbReference>